<dbReference type="GO" id="GO:0003729">
    <property type="term" value="F:mRNA binding"/>
    <property type="evidence" value="ECO:0007669"/>
    <property type="project" value="TreeGrafter"/>
</dbReference>
<evidence type="ECO:0000256" key="4">
    <source>
        <dbReference type="SAM" id="MobiDB-lite"/>
    </source>
</evidence>
<feature type="region of interest" description="Disordered" evidence="4">
    <location>
        <begin position="589"/>
        <end position="611"/>
    </location>
</feature>
<dbReference type="GO" id="GO:0006406">
    <property type="term" value="P:mRNA export from nucleus"/>
    <property type="evidence" value="ECO:0007669"/>
    <property type="project" value="TreeGrafter"/>
</dbReference>
<dbReference type="GO" id="GO:0000445">
    <property type="term" value="C:THO complex part of transcription export complex"/>
    <property type="evidence" value="ECO:0007669"/>
    <property type="project" value="TreeGrafter"/>
</dbReference>
<reference evidence="5 6" key="1">
    <citation type="submission" date="2019-07" db="EMBL/GenBank/DDBJ databases">
        <authorList>
            <person name="Jastrzebski P J."/>
            <person name="Paukszto L."/>
            <person name="Jastrzebski P J."/>
        </authorList>
    </citation>
    <scope>NUCLEOTIDE SEQUENCE [LARGE SCALE GENOMIC DNA]</scope>
    <source>
        <strain evidence="5 6">WMS-il1</strain>
    </source>
</reference>
<dbReference type="EMBL" id="CABIJS010000011">
    <property type="protein sequence ID" value="VUZ38979.1"/>
    <property type="molecule type" value="Genomic_DNA"/>
</dbReference>
<name>A0A564XW49_HYMDI</name>
<accession>A0A564XW49</accession>
<keyword evidence="6" id="KW-1185">Reference proteome</keyword>
<evidence type="ECO:0008006" key="7">
    <source>
        <dbReference type="Google" id="ProtNLM"/>
    </source>
</evidence>
<dbReference type="AlphaFoldDB" id="A0A564XW49"/>
<comment type="subcellular location">
    <subcellularLocation>
        <location evidence="1">Nucleus</location>
    </subcellularLocation>
</comment>
<evidence type="ECO:0000256" key="3">
    <source>
        <dbReference type="ARBA" id="ARBA00023242"/>
    </source>
</evidence>
<protein>
    <recommendedName>
        <fullName evidence="7">THO complex subunit 5</fullName>
    </recommendedName>
</protein>
<dbReference type="PANTHER" id="PTHR13375:SF3">
    <property type="entry name" value="THO COMPLEX SUBUNIT 5 HOMOLOG"/>
    <property type="match status" value="1"/>
</dbReference>
<proteinExistence type="inferred from homology"/>
<evidence type="ECO:0000256" key="2">
    <source>
        <dbReference type="ARBA" id="ARBA00008044"/>
    </source>
</evidence>
<feature type="compositionally biased region" description="Basic residues" evidence="4">
    <location>
        <begin position="283"/>
        <end position="293"/>
    </location>
</feature>
<organism evidence="5 6">
    <name type="scientific">Hymenolepis diminuta</name>
    <name type="common">Rat tapeworm</name>
    <dbReference type="NCBI Taxonomy" id="6216"/>
    <lineage>
        <taxon>Eukaryota</taxon>
        <taxon>Metazoa</taxon>
        <taxon>Spiralia</taxon>
        <taxon>Lophotrochozoa</taxon>
        <taxon>Platyhelminthes</taxon>
        <taxon>Cestoda</taxon>
        <taxon>Eucestoda</taxon>
        <taxon>Cyclophyllidea</taxon>
        <taxon>Hymenolepididae</taxon>
        <taxon>Hymenolepis</taxon>
    </lineage>
</organism>
<evidence type="ECO:0000313" key="5">
    <source>
        <dbReference type="EMBL" id="VUZ38979.1"/>
    </source>
</evidence>
<feature type="region of interest" description="Disordered" evidence="4">
    <location>
        <begin position="267"/>
        <end position="311"/>
    </location>
</feature>
<dbReference type="InterPro" id="IPR019163">
    <property type="entry name" value="THO_Thoc5"/>
</dbReference>
<dbReference type="PANTHER" id="PTHR13375">
    <property type="entry name" value="FMS INTERACTING PROTEIN"/>
    <property type="match status" value="1"/>
</dbReference>
<evidence type="ECO:0000256" key="1">
    <source>
        <dbReference type="ARBA" id="ARBA00004123"/>
    </source>
</evidence>
<sequence length="674" mass="76233">MEDNKELRKFVNDGKIDLKIFKQECSGLKDTLKSALRHKKSKQSLSSSAVAKHIISLKAINRRTQLRVKDMRDRTFRKKLAVDQKTRQLQNLLYELEHLKESVRTCLEFRSLHDEIYLIPKEEYIKIVDNPDPDEPEHQQTLNRLYWELDQRKKLNGSLKDMSKTMAEIREKIASKQAYLDSMGGNLRSILETTKSLDSDLGLNITENEEALQSAFALPSPLYIIYSRMVAFIDVKNLHSKVSVRIVGDLDLARSVNTSFITNQEEIELESSGPDEQDNGVNNRKKSHRKSKRPHSEEERSQNKTNTTHPLSVVIDMTTGPDAKWANVKLTLIFEWVMRAKLVSVREELHDLEKLCTLSQTARDLLSSDALFSHLQCDGEAARWQGEETIAGIGHRDVPSGKSYAWAQQLGGLQCLPHLESTEDTIASTSKTTITSYMRPFGFVDAWFTSLVRRLEARMSLNAEIQAIESGVLNLSENQKPFFPISKDIGLSTWDRITFEDIRTWPRAQTFIALDLIQPTDAIFKCQMAFQGKDALTIGASIPASYPDNPSIIFLASNTDAFPAGDLNAMHIQELETEVNCYWREMPQEDGRTGEEEGDNKDSTGSPFTGKKPENLLTCQLARIASCLPIFLSSGDSANGVGNIGPLCPQGGVRYRTRSRPLKFLPRRGIFTYR</sequence>
<feature type="compositionally biased region" description="Acidic residues" evidence="4">
    <location>
        <begin position="267"/>
        <end position="278"/>
    </location>
</feature>
<comment type="similarity">
    <text evidence="2">Belongs to the THOC5 family.</text>
</comment>
<dbReference type="Proteomes" id="UP000321570">
    <property type="component" value="Unassembled WGS sequence"/>
</dbReference>
<keyword evidence="3" id="KW-0539">Nucleus</keyword>
<gene>
    <name evidence="5" type="ORF">WMSIL1_LOCUS392</name>
</gene>
<evidence type="ECO:0000313" key="6">
    <source>
        <dbReference type="Proteomes" id="UP000321570"/>
    </source>
</evidence>
<dbReference type="Pfam" id="PF09766">
    <property type="entry name" value="FmiP_Thoc5"/>
    <property type="match status" value="1"/>
</dbReference>